<evidence type="ECO:0000313" key="5">
    <source>
        <dbReference type="Proteomes" id="UP000295985"/>
    </source>
</evidence>
<dbReference type="EMBL" id="CP034036">
    <property type="protein sequence ID" value="QCR04884.1"/>
    <property type="molecule type" value="Genomic_DNA"/>
</dbReference>
<dbReference type="AlphaFoldDB" id="A0A2U1UTZ3"/>
<evidence type="ECO:0000313" key="3">
    <source>
        <dbReference type="EMBL" id="PWC25127.1"/>
    </source>
</evidence>
<proteinExistence type="predicted"/>
<accession>A0A2U1UTZ3</accession>
<protein>
    <recommendedName>
        <fullName evidence="2">Dit-like phage tail protein N-terminal domain-containing protein</fullName>
    </recommendedName>
</protein>
<evidence type="ECO:0000313" key="4">
    <source>
        <dbReference type="EMBL" id="QCR04884.1"/>
    </source>
</evidence>
<sequence>MSIVGIFNKSRPQIRGIFFDAILEESSELPTVVSEYPLENGYTANDNAITRPLVLIMTVAISDNPVKSLMAQAGQFSALGGIGAGVAAGAVGSLLGGGTAALAGVAASIGLSVTASGNKRSQEALDGMRWSQRNSEILTVIDSAGASYDNMIITNTRKQRNKENEGGLELVVEMRQLVLINANRSADVTNANLPQNDTAATQGQATINRGEVSLQ</sequence>
<organism evidence="3 5">
    <name type="scientific">Brenneria nigrifluens DSM 30175 = ATCC 13028</name>
    <dbReference type="NCBI Taxonomy" id="1121120"/>
    <lineage>
        <taxon>Bacteria</taxon>
        <taxon>Pseudomonadati</taxon>
        <taxon>Pseudomonadota</taxon>
        <taxon>Gammaproteobacteria</taxon>
        <taxon>Enterobacterales</taxon>
        <taxon>Pectobacteriaceae</taxon>
        <taxon>Brenneria</taxon>
    </lineage>
</organism>
<evidence type="ECO:0000256" key="1">
    <source>
        <dbReference type="SAM" id="MobiDB-lite"/>
    </source>
</evidence>
<reference evidence="3 5" key="1">
    <citation type="submission" date="2018-04" db="EMBL/GenBank/DDBJ databases">
        <title>Brenneria corticis sp.nov.</title>
        <authorList>
            <person name="Li Y."/>
        </authorList>
    </citation>
    <scope>NUCLEOTIDE SEQUENCE [LARGE SCALE GENOMIC DNA]</scope>
    <source>
        <strain evidence="3 5">LMG 2694</strain>
    </source>
</reference>
<feature type="domain" description="Dit-like phage tail protein N-terminal" evidence="2">
    <location>
        <begin position="19"/>
        <end position="181"/>
    </location>
</feature>
<evidence type="ECO:0000259" key="2">
    <source>
        <dbReference type="Pfam" id="PF21821"/>
    </source>
</evidence>
<dbReference type="OrthoDB" id="6990891at2"/>
<dbReference type="Pfam" id="PF21821">
    <property type="entry name" value="Dit_like"/>
    <property type="match status" value="1"/>
</dbReference>
<dbReference type="Proteomes" id="UP000303847">
    <property type="component" value="Chromosome"/>
</dbReference>
<gene>
    <name evidence="3" type="ORF">DDT54_04290</name>
    <name evidence="4" type="ORF">EH206_12255</name>
</gene>
<dbReference type="InterPro" id="IPR048494">
    <property type="entry name" value="Dit-like_N"/>
</dbReference>
<dbReference type="RefSeq" id="WP_009113075.1">
    <property type="nucleotide sequence ID" value="NZ_CP034036.1"/>
</dbReference>
<dbReference type="Proteomes" id="UP000295985">
    <property type="component" value="Unassembled WGS sequence"/>
</dbReference>
<reference evidence="4 6" key="2">
    <citation type="submission" date="2018-11" db="EMBL/GenBank/DDBJ databases">
        <title>Genome sequences of Brenneria nigrifluens and Brenneria rubrifaciens.</title>
        <authorList>
            <person name="Poret-Peterson A.T."/>
            <person name="McClean A.E."/>
            <person name="Kluepfel D.A."/>
        </authorList>
    </citation>
    <scope>NUCLEOTIDE SEQUENCE [LARGE SCALE GENOMIC DNA]</scope>
    <source>
        <strain evidence="4 6">ATCC 13028</strain>
    </source>
</reference>
<evidence type="ECO:0000313" key="6">
    <source>
        <dbReference type="Proteomes" id="UP000303847"/>
    </source>
</evidence>
<feature type="region of interest" description="Disordered" evidence="1">
    <location>
        <begin position="190"/>
        <end position="215"/>
    </location>
</feature>
<dbReference type="EMBL" id="QDKK01000004">
    <property type="protein sequence ID" value="PWC25127.1"/>
    <property type="molecule type" value="Genomic_DNA"/>
</dbReference>
<keyword evidence="6" id="KW-1185">Reference proteome</keyword>
<name>A0A2U1UTZ3_9GAMM</name>
<feature type="compositionally biased region" description="Polar residues" evidence="1">
    <location>
        <begin position="190"/>
        <end position="207"/>
    </location>
</feature>